<dbReference type="Proteomes" id="UP000781710">
    <property type="component" value="Unassembled WGS sequence"/>
</dbReference>
<keyword evidence="3" id="KW-1185">Reference proteome</keyword>
<dbReference type="RefSeq" id="WP_162337225.1">
    <property type="nucleotide sequence ID" value="NZ_JBHSRQ010000011.1"/>
</dbReference>
<accession>A0ABQ6ZIC3</accession>
<gene>
    <name evidence="2" type="ORF">CSC78_07160</name>
</gene>
<name>A0ABQ6ZIC3_9GAMM</name>
<dbReference type="EMBL" id="PDWW01000007">
    <property type="protein sequence ID" value="KAF1725771.1"/>
    <property type="molecule type" value="Genomic_DNA"/>
</dbReference>
<evidence type="ECO:0000313" key="3">
    <source>
        <dbReference type="Proteomes" id="UP000781710"/>
    </source>
</evidence>
<reference evidence="2 3" key="1">
    <citation type="submission" date="2017-10" db="EMBL/GenBank/DDBJ databases">
        <title>Whole genome sequencing of members of genus Pseudoxanthomonas.</title>
        <authorList>
            <person name="Kumar S."/>
            <person name="Bansal K."/>
            <person name="Kaur A."/>
            <person name="Patil P."/>
            <person name="Sharma S."/>
            <person name="Patil P.B."/>
        </authorList>
    </citation>
    <scope>NUCLEOTIDE SEQUENCE [LARGE SCALE GENOMIC DNA]</scope>
    <source>
        <strain evidence="2 3">DSM 17109</strain>
    </source>
</reference>
<evidence type="ECO:0000313" key="2">
    <source>
        <dbReference type="EMBL" id="KAF1725771.1"/>
    </source>
</evidence>
<feature type="domain" description="DUF6966" evidence="1">
    <location>
        <begin position="20"/>
        <end position="66"/>
    </location>
</feature>
<sequence>MDSSTKELITTLEELAMLLESDGDRHWSAWMRRAKSRLENLDYSGAEYLLSAYGGMGSFNDLILGQTQIDGQLAWKAGHIELNGRFDELRYKASGLARRIQKSGR</sequence>
<proteinExistence type="predicted"/>
<dbReference type="Pfam" id="PF22294">
    <property type="entry name" value="DUF6966"/>
    <property type="match status" value="1"/>
</dbReference>
<organism evidence="2 3">
    <name type="scientific">Pseudoxanthomonas japonensis</name>
    <dbReference type="NCBI Taxonomy" id="69284"/>
    <lineage>
        <taxon>Bacteria</taxon>
        <taxon>Pseudomonadati</taxon>
        <taxon>Pseudomonadota</taxon>
        <taxon>Gammaproteobacteria</taxon>
        <taxon>Lysobacterales</taxon>
        <taxon>Lysobacteraceae</taxon>
        <taxon>Pseudoxanthomonas</taxon>
    </lineage>
</organism>
<evidence type="ECO:0000259" key="1">
    <source>
        <dbReference type="Pfam" id="PF22294"/>
    </source>
</evidence>
<protein>
    <recommendedName>
        <fullName evidence="1">DUF6966 domain-containing protein</fullName>
    </recommendedName>
</protein>
<dbReference type="InterPro" id="IPR054239">
    <property type="entry name" value="DUF6966"/>
</dbReference>
<comment type="caution">
    <text evidence="2">The sequence shown here is derived from an EMBL/GenBank/DDBJ whole genome shotgun (WGS) entry which is preliminary data.</text>
</comment>